<evidence type="ECO:0000313" key="2">
    <source>
        <dbReference type="EMBL" id="CCF76089.1"/>
    </source>
</evidence>
<reference evidence="2 3" key="1">
    <citation type="journal article" date="2012" name="Nucleic Acids Res.">
        <title>Sequencing of the smallest Apicomplexan genome from the human pathogen Babesia microti.</title>
        <authorList>
            <person name="Cornillot E."/>
            <person name="Hadj-Kaddour K."/>
            <person name="Dassouli A."/>
            <person name="Noel B."/>
            <person name="Ranwez V."/>
            <person name="Vacherie B."/>
            <person name="Augagneur Y."/>
            <person name="Bres V."/>
            <person name="Duclos A."/>
            <person name="Randazzo S."/>
            <person name="Carcy B."/>
            <person name="Debierre-Grockiego F."/>
            <person name="Delbecq S."/>
            <person name="Moubri-Menage K."/>
            <person name="Shams-Eldin H."/>
            <person name="Usmani-Brown S."/>
            <person name="Bringaud F."/>
            <person name="Wincker P."/>
            <person name="Vivares C.P."/>
            <person name="Schwarz R.T."/>
            <person name="Schetters T.P."/>
            <person name="Krause P.J."/>
            <person name="Gorenflot A."/>
            <person name="Berry V."/>
            <person name="Barbe V."/>
            <person name="Ben Mamoun C."/>
        </authorList>
    </citation>
    <scope>NUCLEOTIDE SEQUENCE [LARGE SCALE GENOMIC DNA]</scope>
    <source>
        <strain evidence="2 3">RI</strain>
    </source>
</reference>
<dbReference type="OrthoDB" id="361803at2759"/>
<dbReference type="EMBL" id="LN871599">
    <property type="protein sequence ID" value="CCF76089.1"/>
    <property type="molecule type" value="Genomic_DNA"/>
</dbReference>
<dbReference type="InterPro" id="IPR025605">
    <property type="entry name" value="OST-HTH/LOTUS_dom"/>
</dbReference>
<dbReference type="PROSITE" id="PS51644">
    <property type="entry name" value="HTH_OST"/>
    <property type="match status" value="1"/>
</dbReference>
<name>I7IA38_BABMR</name>
<keyword evidence="3" id="KW-1185">Reference proteome</keyword>
<evidence type="ECO:0000259" key="1">
    <source>
        <dbReference type="PROSITE" id="PS51644"/>
    </source>
</evidence>
<reference evidence="2 3" key="2">
    <citation type="journal article" date="2013" name="PLoS ONE">
        <title>Whole genome mapping and re-organization of the nuclear and mitochondrial genomes of Babesia microti isolates.</title>
        <authorList>
            <person name="Cornillot E."/>
            <person name="Dassouli A."/>
            <person name="Garg A."/>
            <person name="Pachikara N."/>
            <person name="Randazzo S."/>
            <person name="Depoix D."/>
            <person name="Carcy B."/>
            <person name="Delbecq S."/>
            <person name="Frutos R."/>
            <person name="Silva J.C."/>
            <person name="Sutton R."/>
            <person name="Krause P.J."/>
            <person name="Mamoun C.B."/>
        </authorList>
    </citation>
    <scope>NUCLEOTIDE SEQUENCE [LARGE SCALE GENOMIC DNA]</scope>
    <source>
        <strain evidence="2 3">RI</strain>
    </source>
</reference>
<reference evidence="2 3" key="3">
    <citation type="journal article" date="2016" name="Sci. Rep.">
        <title>Genome-wide diversity and gene expression profiling of Babesia microti isolates identify polymorphic genes that mediate host-pathogen interactions.</title>
        <authorList>
            <person name="Silva J.C."/>
            <person name="Cornillot E."/>
            <person name="McCracken C."/>
            <person name="Usmani-Brown S."/>
            <person name="Dwivedi A."/>
            <person name="Ifeonu O.O."/>
            <person name="Crabtree J."/>
            <person name="Gotia H.T."/>
            <person name="Virji A.Z."/>
            <person name="Reynes C."/>
            <person name="Colinge J."/>
            <person name="Kumar V."/>
            <person name="Lawres L."/>
            <person name="Pazzi J.E."/>
            <person name="Pablo J.V."/>
            <person name="Hung C."/>
            <person name="Brancato J."/>
            <person name="Kumari P."/>
            <person name="Orvis J."/>
            <person name="Tretina K."/>
            <person name="Chibucos M."/>
            <person name="Ott S."/>
            <person name="Sadzewicz L."/>
            <person name="Sengamalay N."/>
            <person name="Shetty A.C."/>
            <person name="Su Q."/>
            <person name="Tallon L."/>
            <person name="Fraser C.M."/>
            <person name="Frutos R."/>
            <person name="Molina D.M."/>
            <person name="Krause P.J."/>
            <person name="Ben Mamoun C."/>
        </authorList>
    </citation>
    <scope>NUCLEOTIDE SEQUENCE [LARGE SCALE GENOMIC DNA]</scope>
    <source>
        <strain evidence="2 3">RI</strain>
    </source>
</reference>
<gene>
    <name evidence="2" type="ORF">BmR1_04g09605</name>
</gene>
<sequence length="708" mass="82883">MTSNNFSYNPLKNNLYQYEIKPSYDIRSCKCSQRYKQKCQCFKINTYSNGNSNPWNSFTPNPSVENITQKLKSFDLKSDSTIHKQLDSTIRFRNEPFENNIPWNPYGVDRNGGFDTFESYPISPIYYSLWDKNEKYKTPSNCDVWDAPWNNNFDTEAHGALRLCEKLNLETTEINYLDWHNKDDSECKLTSYNAEEKNFQDSNNTNYLNETIQDYQSLSKSLTKNEKNMENCLCNGNDISSPLEISRPCNSPEFSNQEGDNCDQNEKSYRCCIAPLRRYNNGKVGYRLSQNYVPNKSNNQQFTFPKIDSLLDYPIFASRVNCDVGTTERHGGLTWNRHSNNVLLPYIENTWLKHMIDSLKDKPEWYERFFNNLEKCLKDAVTFLYRQGIKPYLGDVANQMKRSVADNFWSAAEVAYVSINCKDIVKLKIELRVKGEMGWVVYLAQEPPWFKGFVNTHSTIDNYSPYYWRALNKFSVDMVSYNNAKNGDISTVFSGGRYAFAERLKEQVDAFKDMRLGQVVHLVQLAIYSGIFVYAQRILLPVTACEKTAEELFPRQKKVRYPVCMSIREVAHIISLLVDHRRNGMVLAQLKQQFMLQFNRELNPMYFGYRKLQNLLLSETFSENYNLFVPIDSPHRTHLQNKKYPIPNGCRIFQQSKLAYDPKRFWTPMDDWYDQLHVLKGDNIIENMPIVVENVMNSLNLELNLDKE</sequence>
<feature type="domain" description="HTH OST-type" evidence="1">
    <location>
        <begin position="566"/>
        <end position="644"/>
    </location>
</feature>
<dbReference type="Proteomes" id="UP000002899">
    <property type="component" value="Chromosome IV"/>
</dbReference>
<dbReference type="InterPro" id="IPR025677">
    <property type="entry name" value="OST-HTH-assoc_dom"/>
</dbReference>
<protein>
    <submittedName>
        <fullName evidence="2">Protein PFF0380w</fullName>
    </submittedName>
</protein>
<organism evidence="2 3">
    <name type="scientific">Babesia microti (strain RI)</name>
    <dbReference type="NCBI Taxonomy" id="1133968"/>
    <lineage>
        <taxon>Eukaryota</taxon>
        <taxon>Sar</taxon>
        <taxon>Alveolata</taxon>
        <taxon>Apicomplexa</taxon>
        <taxon>Aconoidasida</taxon>
        <taxon>Piroplasmida</taxon>
        <taxon>Babesiidae</taxon>
        <taxon>Babesia</taxon>
    </lineage>
</organism>
<dbReference type="RefSeq" id="XP_012650497.1">
    <property type="nucleotide sequence ID" value="XM_012795043.1"/>
</dbReference>
<proteinExistence type="predicted"/>
<dbReference type="GeneID" id="24426544"/>
<accession>I7IA38</accession>
<dbReference type="VEuPathDB" id="PiroplasmaDB:BmR1_04g09605"/>
<dbReference type="KEGG" id="bmic:BmR1_04g09605"/>
<dbReference type="Pfam" id="PF14418">
    <property type="entry name" value="OHA"/>
    <property type="match status" value="1"/>
</dbReference>
<evidence type="ECO:0000313" key="3">
    <source>
        <dbReference type="Proteomes" id="UP000002899"/>
    </source>
</evidence>
<dbReference type="AlphaFoldDB" id="I7IA38"/>